<keyword evidence="4" id="KW-1185">Reference proteome</keyword>
<protein>
    <submittedName>
        <fullName evidence="3">Uncharacterized protein</fullName>
    </submittedName>
</protein>
<accession>A0AAN6BMW0</accession>
<name>A0AAN6BMW0_ASPLE</name>
<feature type="compositionally biased region" description="Polar residues" evidence="1">
    <location>
        <begin position="71"/>
        <end position="88"/>
    </location>
</feature>
<proteinExistence type="predicted"/>
<evidence type="ECO:0000256" key="1">
    <source>
        <dbReference type="SAM" id="MobiDB-lite"/>
    </source>
</evidence>
<evidence type="ECO:0000313" key="2">
    <source>
        <dbReference type="EMBL" id="GFF75928.1"/>
    </source>
</evidence>
<dbReference type="Proteomes" id="UP000649114">
    <property type="component" value="Unassembled WGS sequence"/>
</dbReference>
<gene>
    <name evidence="3" type="ORF">CNMCM8927_000521</name>
    <name evidence="2" type="ORF">IFM60648_04572</name>
</gene>
<feature type="region of interest" description="Disordered" evidence="1">
    <location>
        <begin position="1"/>
        <end position="107"/>
    </location>
</feature>
<comment type="caution">
    <text evidence="3">The sequence shown here is derived from an EMBL/GenBank/DDBJ whole genome shotgun (WGS) entry which is preliminary data.</text>
</comment>
<organism evidence="3 5">
    <name type="scientific">Aspergillus lentulus</name>
    <dbReference type="NCBI Taxonomy" id="293939"/>
    <lineage>
        <taxon>Eukaryota</taxon>
        <taxon>Fungi</taxon>
        <taxon>Dikarya</taxon>
        <taxon>Ascomycota</taxon>
        <taxon>Pezizomycotina</taxon>
        <taxon>Eurotiomycetes</taxon>
        <taxon>Eurotiomycetidae</taxon>
        <taxon>Eurotiales</taxon>
        <taxon>Aspergillaceae</taxon>
        <taxon>Aspergillus</taxon>
        <taxon>Aspergillus subgen. Fumigati</taxon>
    </lineage>
</organism>
<evidence type="ECO:0000313" key="3">
    <source>
        <dbReference type="EMBL" id="KAF4202201.1"/>
    </source>
</evidence>
<dbReference type="EMBL" id="BLKI01000022">
    <property type="protein sequence ID" value="GFF75928.1"/>
    <property type="molecule type" value="Genomic_DNA"/>
</dbReference>
<sequence length="107" mass="11587">MTSNYNLRRGANPAQDQAGDTAGEPDMQSQSQTQPGFQSQAQPGVQSQTNQQKSQESSFQTSESTKQTSSNDVQWGNQPGNFSASETNPKPPGSYHLTSDQLSHPQE</sequence>
<dbReference type="EMBL" id="JAAAPU010000112">
    <property type="protein sequence ID" value="KAF4202201.1"/>
    <property type="molecule type" value="Genomic_DNA"/>
</dbReference>
<reference evidence="3" key="3">
    <citation type="submission" date="2020-04" db="EMBL/GenBank/DDBJ databases">
        <authorList>
            <person name="Santos R.A.C."/>
            <person name="Steenwyk J.L."/>
            <person name="Rivero-Menendez O."/>
            <person name="Mead M.E."/>
            <person name="Silva L.P."/>
            <person name="Bastos R.W."/>
            <person name="Alastruey-Izquierdo A."/>
            <person name="Goldman G.H."/>
            <person name="Rokas A."/>
        </authorList>
    </citation>
    <scope>NUCLEOTIDE SEQUENCE</scope>
    <source>
        <strain evidence="3">CNM-CM8927</strain>
    </source>
</reference>
<dbReference type="AlphaFoldDB" id="A0AAN6BMW0"/>
<evidence type="ECO:0000313" key="4">
    <source>
        <dbReference type="Proteomes" id="UP000465220"/>
    </source>
</evidence>
<dbReference type="Proteomes" id="UP000465220">
    <property type="component" value="Unassembled WGS sequence"/>
</dbReference>
<feature type="compositionally biased region" description="Polar residues" evidence="1">
    <location>
        <begin position="96"/>
        <end position="107"/>
    </location>
</feature>
<feature type="compositionally biased region" description="Low complexity" evidence="1">
    <location>
        <begin position="51"/>
        <end position="70"/>
    </location>
</feature>
<reference evidence="2 4" key="2">
    <citation type="submission" date="2020-01" db="EMBL/GenBank/DDBJ databases">
        <title>Draft genome sequence of Aspergillus lentulus IFM 60648.</title>
        <authorList>
            <person name="Takahashi H."/>
            <person name="Yaguchi T."/>
        </authorList>
    </citation>
    <scope>NUCLEOTIDE SEQUENCE [LARGE SCALE GENOMIC DNA]</scope>
    <source>
        <strain evidence="2 4">IFM 60648</strain>
    </source>
</reference>
<evidence type="ECO:0000313" key="5">
    <source>
        <dbReference type="Proteomes" id="UP000649114"/>
    </source>
</evidence>
<reference evidence="3" key="1">
    <citation type="journal article" date="2020" name="bioRxiv">
        <title>Genomic and phenotypic heterogeneity of clinical isolates of the human pathogens Aspergillus fumigatus, Aspergillus lentulus and Aspergillus fumigatiaffinis.</title>
        <authorList>
            <person name="dos Santos R.A.C."/>
            <person name="Steenwyk J.L."/>
            <person name="Rivero-Menendez O."/>
            <person name="Mead M.E."/>
            <person name="Silva L.P."/>
            <person name="Bastos R.W."/>
            <person name="Alastruey-Izquierdo A."/>
            <person name="Goldman G.H."/>
            <person name="Rokas A."/>
        </authorList>
    </citation>
    <scope>NUCLEOTIDE SEQUENCE</scope>
    <source>
        <strain evidence="3">CNM-CM8927</strain>
    </source>
</reference>
<feature type="compositionally biased region" description="Polar residues" evidence="1">
    <location>
        <begin position="27"/>
        <end position="50"/>
    </location>
</feature>